<dbReference type="Gene3D" id="1.20.1640.10">
    <property type="entry name" value="Multidrug efflux transporter AcrB transmembrane domain"/>
    <property type="match status" value="2"/>
</dbReference>
<keyword evidence="7 8" id="KW-0472">Membrane</keyword>
<feature type="transmembrane region" description="Helical" evidence="8">
    <location>
        <begin position="838"/>
        <end position="856"/>
    </location>
</feature>
<feature type="transmembrane region" description="Helical" evidence="8">
    <location>
        <begin position="511"/>
        <end position="531"/>
    </location>
</feature>
<evidence type="ECO:0000256" key="4">
    <source>
        <dbReference type="ARBA" id="ARBA00022519"/>
    </source>
</evidence>
<evidence type="ECO:0000256" key="8">
    <source>
        <dbReference type="SAM" id="Phobius"/>
    </source>
</evidence>
<evidence type="ECO:0000313" key="9">
    <source>
        <dbReference type="EMBL" id="RDS84388.1"/>
    </source>
</evidence>
<feature type="transmembrane region" description="Helical" evidence="8">
    <location>
        <begin position="939"/>
        <end position="961"/>
    </location>
</feature>
<dbReference type="PANTHER" id="PTHR32063">
    <property type="match status" value="1"/>
</dbReference>
<evidence type="ECO:0000256" key="5">
    <source>
        <dbReference type="ARBA" id="ARBA00022692"/>
    </source>
</evidence>
<keyword evidence="3" id="KW-1003">Cell membrane</keyword>
<dbReference type="InterPro" id="IPR027463">
    <property type="entry name" value="AcrB_DN_DC_subdom"/>
</dbReference>
<keyword evidence="2" id="KW-0813">Transport</keyword>
<dbReference type="FunFam" id="1.20.1640.10:FF:000001">
    <property type="entry name" value="Efflux pump membrane transporter"/>
    <property type="match status" value="1"/>
</dbReference>
<proteinExistence type="predicted"/>
<gene>
    <name evidence="9" type="ORF">DWU99_10570</name>
</gene>
<protein>
    <submittedName>
        <fullName evidence="9">Acriflavine resistance protein B</fullName>
    </submittedName>
</protein>
<feature type="transmembrane region" description="Helical" evidence="8">
    <location>
        <begin position="317"/>
        <end position="336"/>
    </location>
</feature>
<dbReference type="OrthoDB" id="9757904at2"/>
<reference evidence="9 10" key="1">
    <citation type="submission" date="2018-07" db="EMBL/GenBank/DDBJ databases">
        <title>Dyella monticola sp. nov. and Dyella psychrodurans sp. nov. isolated from monsoon evergreen broad-leaved forest soil of Dinghu Mountain, China.</title>
        <authorList>
            <person name="Gao Z."/>
            <person name="Qiu L."/>
        </authorList>
    </citation>
    <scope>NUCLEOTIDE SEQUENCE [LARGE SCALE GENOMIC DNA]</scope>
    <source>
        <strain evidence="9 10">4MSK11</strain>
    </source>
</reference>
<dbReference type="InterPro" id="IPR001036">
    <property type="entry name" value="Acrflvin-R"/>
</dbReference>
<dbReference type="GO" id="GO:0042910">
    <property type="term" value="F:xenobiotic transmembrane transporter activity"/>
    <property type="evidence" value="ECO:0007669"/>
    <property type="project" value="TreeGrafter"/>
</dbReference>
<dbReference type="SUPFAM" id="SSF82693">
    <property type="entry name" value="Multidrug efflux transporter AcrB pore domain, PN1, PN2, PC1 and PC2 subdomains"/>
    <property type="match status" value="3"/>
</dbReference>
<organism evidence="9 10">
    <name type="scientific">Dyella psychrodurans</name>
    <dbReference type="NCBI Taxonomy" id="1927960"/>
    <lineage>
        <taxon>Bacteria</taxon>
        <taxon>Pseudomonadati</taxon>
        <taxon>Pseudomonadota</taxon>
        <taxon>Gammaproteobacteria</taxon>
        <taxon>Lysobacterales</taxon>
        <taxon>Rhodanobacteraceae</taxon>
        <taxon>Dyella</taxon>
    </lineage>
</organism>
<keyword evidence="10" id="KW-1185">Reference proteome</keyword>
<keyword evidence="4" id="KW-0997">Cell inner membrane</keyword>
<evidence type="ECO:0000256" key="7">
    <source>
        <dbReference type="ARBA" id="ARBA00023136"/>
    </source>
</evidence>
<feature type="transmembrane region" description="Helical" evidence="8">
    <location>
        <begin position="343"/>
        <end position="364"/>
    </location>
</feature>
<dbReference type="Gene3D" id="3.30.70.1430">
    <property type="entry name" value="Multidrug efflux transporter AcrB pore domain"/>
    <property type="match status" value="2"/>
</dbReference>
<feature type="transmembrane region" description="Helical" evidence="8">
    <location>
        <begin position="967"/>
        <end position="993"/>
    </location>
</feature>
<dbReference type="PRINTS" id="PR00702">
    <property type="entry name" value="ACRIFLAVINRP"/>
</dbReference>
<name>A0A370X7N6_9GAMM</name>
<dbReference type="AlphaFoldDB" id="A0A370X7N6"/>
<evidence type="ECO:0000256" key="6">
    <source>
        <dbReference type="ARBA" id="ARBA00022989"/>
    </source>
</evidence>
<keyword evidence="6 8" id="KW-1133">Transmembrane helix</keyword>
<accession>A0A370X7N6</accession>
<dbReference type="Pfam" id="PF00873">
    <property type="entry name" value="ACR_tran"/>
    <property type="match status" value="1"/>
</dbReference>
<dbReference type="Gene3D" id="3.30.2090.10">
    <property type="entry name" value="Multidrug efflux transporter AcrB TolC docking domain, DN and DC subdomains"/>
    <property type="match status" value="2"/>
</dbReference>
<dbReference type="SUPFAM" id="SSF82714">
    <property type="entry name" value="Multidrug efflux transporter AcrB TolC docking domain, DN and DC subdomains"/>
    <property type="match status" value="2"/>
</dbReference>
<dbReference type="GO" id="GO:0005886">
    <property type="term" value="C:plasma membrane"/>
    <property type="evidence" value="ECO:0007669"/>
    <property type="project" value="UniProtKB-SubCell"/>
</dbReference>
<sequence>MVGVLFLGIACYTQLPIAGVPQVDIPTIGISASLPGASAETMATAVTAPLERALAVMPGVTEMTSTSSLGSTSIDVQFDLSRTLDGAALDVQSAINAAAGDLPKDLPHPPTFEKANPADALLMSIAVYSDILPIDRVDDYVENYLAPEIARINGVGVVDYHGQQKPAIRARVNPAAMASLGLSLEDVRNAISNATSNAPKGTLNGAHQAVTLDATDQAIDAATYASLIVAYRNGAPVRLRDIAQVVPSVEDIRQGAWYGNHHAVMVDVHKQIGFNINQTVDLIKAELPRLERDLPASMHLEVLGDRTQTIRASVRDLQFTLLLSVLLVVGVVYVFLRDIRATLIPAITIPLSLLGTFAAMKALGYSLDNVSLMALTVVIGFVVDDAIVMLENVLRHIEEGRTPFDAAIEGSGEITFTIVSMTFSLVAVFIPLLFMGGLVGRLFREFSVTAGVAIIISGAISLTLTPMLCALFLNRDTAHGDGHFHRAAEAFFNHLQELYAKSLQRALRHPGLMLAVAAATMVGTVWMYAAIPKGFFPQQDNGLIAGVAEASQDISYPAMVERMHALAAAVEKDPAIAHVYYWVEGDPSVNIARLMIDLKPFGERDVSVYEVINRLRPKAAQVPGITLSMQARQDLQIGARVSKSQFQYTLRDANLDELRQWAPVMLKALRDIPVIQDVEADLEPVAPQLKAMLDRDTMSRLGITPQLVDDTLNDAFGQRQVASYYTQLNAYRVVLEVDPAYQLDENALQQLYLTGSDGKQVQLSSFIRLQHSTAPLTVNHDSQFPAVTISFNLAPGHSLSEAVEAIDAKGQDLGKPSGLTASFQGSAKAFKASLADQPLLIAAALLAIYIILGMLYESYIHPLTILSTLPSAGIGALGALMLLHDEFSLIALIGVILLIGIVKKNGIMMVDFAIAAEDQRGLPPAQAIYEACQLRFRPIMMTTMAALLGALPLAFGAGAGAELRRPLGITIVGGLLISQVLTLYTTPVIYLLLDRFRNRKAHVIPDSGIAYEAD</sequence>
<evidence type="ECO:0000256" key="2">
    <source>
        <dbReference type="ARBA" id="ARBA00022448"/>
    </source>
</evidence>
<feature type="transmembrane region" description="Helical" evidence="8">
    <location>
        <begin position="887"/>
        <end position="902"/>
    </location>
</feature>
<evidence type="ECO:0000313" key="10">
    <source>
        <dbReference type="Proteomes" id="UP000255334"/>
    </source>
</evidence>
<evidence type="ECO:0000256" key="3">
    <source>
        <dbReference type="ARBA" id="ARBA00022475"/>
    </source>
</evidence>
<comment type="caution">
    <text evidence="9">The sequence shown here is derived from an EMBL/GenBank/DDBJ whole genome shotgun (WGS) entry which is preliminary data.</text>
</comment>
<dbReference type="PANTHER" id="PTHR32063:SF21">
    <property type="entry name" value="MULTIDRUG RESISTANCE PROTEIN MDTB"/>
    <property type="match status" value="1"/>
</dbReference>
<feature type="transmembrane region" description="Helical" evidence="8">
    <location>
        <begin position="414"/>
        <end position="434"/>
    </location>
</feature>
<dbReference type="Gene3D" id="3.30.70.1440">
    <property type="entry name" value="Multidrug efflux transporter AcrB pore domain"/>
    <property type="match status" value="1"/>
</dbReference>
<dbReference type="EMBL" id="QRBF01000003">
    <property type="protein sequence ID" value="RDS84388.1"/>
    <property type="molecule type" value="Genomic_DNA"/>
</dbReference>
<dbReference type="Proteomes" id="UP000255334">
    <property type="component" value="Unassembled WGS sequence"/>
</dbReference>
<dbReference type="SUPFAM" id="SSF82866">
    <property type="entry name" value="Multidrug efflux transporter AcrB transmembrane domain"/>
    <property type="match status" value="2"/>
</dbReference>
<evidence type="ECO:0000256" key="1">
    <source>
        <dbReference type="ARBA" id="ARBA00004429"/>
    </source>
</evidence>
<keyword evidence="5 8" id="KW-0812">Transmembrane</keyword>
<comment type="subcellular location">
    <subcellularLocation>
        <location evidence="1">Cell inner membrane</location>
        <topology evidence="1">Multi-pass membrane protein</topology>
    </subcellularLocation>
</comment>
<feature type="transmembrane region" description="Helical" evidence="8">
    <location>
        <begin position="446"/>
        <end position="473"/>
    </location>
</feature>
<dbReference type="Gene3D" id="3.30.70.1320">
    <property type="entry name" value="Multidrug efflux transporter AcrB pore domain like"/>
    <property type="match status" value="1"/>
</dbReference>